<protein>
    <submittedName>
        <fullName evidence="3">BMERB domain-containing protein</fullName>
    </submittedName>
</protein>
<sequence length="120" mass="13966">MRDARDRLANYTIGSNWLKRILLIELKNLRNTIDESTKRDEDELQKLLIDRDTRNNVIESLEQIQREVEELENSLPIAMPSSSDLIDFQQSKTPKLLSKLYAISDVPVDLLPKKEDLSKE</sequence>
<evidence type="ECO:0000256" key="1">
    <source>
        <dbReference type="SAM" id="Coils"/>
    </source>
</evidence>
<evidence type="ECO:0000313" key="2">
    <source>
        <dbReference type="Proteomes" id="UP000025227"/>
    </source>
</evidence>
<reference evidence="3" key="1">
    <citation type="submission" date="2020-12" db="UniProtKB">
        <authorList>
            <consortium name="WormBaseParasite"/>
        </authorList>
    </citation>
    <scope>IDENTIFICATION</scope>
    <source>
        <strain evidence="3">MHco3</strain>
    </source>
</reference>
<dbReference type="Proteomes" id="UP000025227">
    <property type="component" value="Unplaced"/>
</dbReference>
<feature type="coiled-coil region" evidence="1">
    <location>
        <begin position="19"/>
        <end position="74"/>
    </location>
</feature>
<dbReference type="OrthoDB" id="5851525at2759"/>
<evidence type="ECO:0000313" key="3">
    <source>
        <dbReference type="WBParaSite" id="HCON_00019520-00001"/>
    </source>
</evidence>
<proteinExistence type="predicted"/>
<dbReference type="WBParaSite" id="HCON_00019520-00001">
    <property type="protein sequence ID" value="HCON_00019520-00001"/>
    <property type="gene ID" value="HCON_00019520"/>
</dbReference>
<keyword evidence="1" id="KW-0175">Coiled coil</keyword>
<accession>A0A7I5E5Z0</accession>
<keyword evidence="2" id="KW-1185">Reference proteome</keyword>
<dbReference type="AlphaFoldDB" id="A0A7I5E5Z0"/>
<organism evidence="2 3">
    <name type="scientific">Haemonchus contortus</name>
    <name type="common">Barber pole worm</name>
    <dbReference type="NCBI Taxonomy" id="6289"/>
    <lineage>
        <taxon>Eukaryota</taxon>
        <taxon>Metazoa</taxon>
        <taxon>Ecdysozoa</taxon>
        <taxon>Nematoda</taxon>
        <taxon>Chromadorea</taxon>
        <taxon>Rhabditida</taxon>
        <taxon>Rhabditina</taxon>
        <taxon>Rhabditomorpha</taxon>
        <taxon>Strongyloidea</taxon>
        <taxon>Trichostrongylidae</taxon>
        <taxon>Haemonchus</taxon>
    </lineage>
</organism>
<name>A0A7I5E5Z0_HAECO</name>